<reference evidence="2 3" key="1">
    <citation type="submission" date="2016-11" db="EMBL/GenBank/DDBJ databases">
        <authorList>
            <person name="Jaros S."/>
            <person name="Januszkiewicz K."/>
            <person name="Wedrychowicz H."/>
        </authorList>
    </citation>
    <scope>NUCLEOTIDE SEQUENCE [LARGE SCALE GENOMIC DNA]</scope>
    <source>
        <strain evidence="2 3">DSM 15929</strain>
    </source>
</reference>
<evidence type="ECO:0000256" key="1">
    <source>
        <dbReference type="SAM" id="Phobius"/>
    </source>
</evidence>
<gene>
    <name evidence="2" type="ORF">SAMN02745136_02579</name>
</gene>
<name>A0A1M6SSD3_9FIRM</name>
<dbReference type="RefSeq" id="WP_084124196.1">
    <property type="nucleotide sequence ID" value="NZ_FRAC01000012.1"/>
</dbReference>
<proteinExistence type="predicted"/>
<evidence type="ECO:0000313" key="3">
    <source>
        <dbReference type="Proteomes" id="UP000184386"/>
    </source>
</evidence>
<organism evidence="2 3">
    <name type="scientific">Anaerocolumna jejuensis DSM 15929</name>
    <dbReference type="NCBI Taxonomy" id="1121322"/>
    <lineage>
        <taxon>Bacteria</taxon>
        <taxon>Bacillati</taxon>
        <taxon>Bacillota</taxon>
        <taxon>Clostridia</taxon>
        <taxon>Lachnospirales</taxon>
        <taxon>Lachnospiraceae</taxon>
        <taxon>Anaerocolumna</taxon>
    </lineage>
</organism>
<evidence type="ECO:0008006" key="4">
    <source>
        <dbReference type="Google" id="ProtNLM"/>
    </source>
</evidence>
<dbReference type="EMBL" id="FRAC01000012">
    <property type="protein sequence ID" value="SHK47633.1"/>
    <property type="molecule type" value="Genomic_DNA"/>
</dbReference>
<keyword evidence="3" id="KW-1185">Reference proteome</keyword>
<keyword evidence="1" id="KW-1133">Transmembrane helix</keyword>
<feature type="transmembrane region" description="Helical" evidence="1">
    <location>
        <begin position="116"/>
        <end position="135"/>
    </location>
</feature>
<sequence>MSVHLGTRKLAFLSLLMAISVVLMILSGVLEFNTLFLLALASFGVGIAYREGGFSIGFGFLAGSLILGVLLAPNKLYCITYGAMALYLLASEAVYDKLFQVKSMAVRGKLLWSLKYLIFNVLYVPMLILAPKLIYAGKVDTRLFLLMFAGGQVLLFLYDKGYRYFQGNIWEKARIKLKFKE</sequence>
<keyword evidence="1" id="KW-0812">Transmembrane</keyword>
<dbReference type="Proteomes" id="UP000184386">
    <property type="component" value="Unassembled WGS sequence"/>
</dbReference>
<feature type="transmembrane region" description="Helical" evidence="1">
    <location>
        <begin position="52"/>
        <end position="73"/>
    </location>
</feature>
<protein>
    <recommendedName>
        <fullName evidence="4">DUF2232 domain-containing protein</fullName>
    </recommendedName>
</protein>
<keyword evidence="1" id="KW-0472">Membrane</keyword>
<feature type="transmembrane region" description="Helical" evidence="1">
    <location>
        <begin position="141"/>
        <end position="158"/>
    </location>
</feature>
<dbReference type="STRING" id="1121322.SAMN02745136_02579"/>
<evidence type="ECO:0000313" key="2">
    <source>
        <dbReference type="EMBL" id="SHK47633.1"/>
    </source>
</evidence>
<feature type="transmembrane region" description="Helical" evidence="1">
    <location>
        <begin position="12"/>
        <end position="40"/>
    </location>
</feature>
<dbReference type="AlphaFoldDB" id="A0A1M6SSD3"/>
<dbReference type="OrthoDB" id="1908149at2"/>
<accession>A0A1M6SSD3</accession>